<accession>A0A0C9THP0</accession>
<keyword evidence="2" id="KW-1185">Reference proteome</keyword>
<evidence type="ECO:0000313" key="2">
    <source>
        <dbReference type="Proteomes" id="UP000054279"/>
    </source>
</evidence>
<dbReference type="HOGENOM" id="CLU_2470519_0_0_1"/>
<reference evidence="1 2" key="1">
    <citation type="submission" date="2014-06" db="EMBL/GenBank/DDBJ databases">
        <title>Evolutionary Origins and Diversification of the Mycorrhizal Mutualists.</title>
        <authorList>
            <consortium name="DOE Joint Genome Institute"/>
            <consortium name="Mycorrhizal Genomics Consortium"/>
            <person name="Kohler A."/>
            <person name="Kuo A."/>
            <person name="Nagy L.G."/>
            <person name="Floudas D."/>
            <person name="Copeland A."/>
            <person name="Barry K.W."/>
            <person name="Cichocki N."/>
            <person name="Veneault-Fourrey C."/>
            <person name="LaButti K."/>
            <person name="Lindquist E.A."/>
            <person name="Lipzen A."/>
            <person name="Lundell T."/>
            <person name="Morin E."/>
            <person name="Murat C."/>
            <person name="Riley R."/>
            <person name="Ohm R."/>
            <person name="Sun H."/>
            <person name="Tunlid A."/>
            <person name="Henrissat B."/>
            <person name="Grigoriev I.V."/>
            <person name="Hibbett D.S."/>
            <person name="Martin F."/>
        </authorList>
    </citation>
    <scope>NUCLEOTIDE SEQUENCE [LARGE SCALE GENOMIC DNA]</scope>
    <source>
        <strain evidence="1 2">SS14</strain>
    </source>
</reference>
<name>A0A0C9THP0_SPHS4</name>
<dbReference type="EMBL" id="KN837293">
    <property type="protein sequence ID" value="KIJ29003.1"/>
    <property type="molecule type" value="Genomic_DNA"/>
</dbReference>
<evidence type="ECO:0000313" key="1">
    <source>
        <dbReference type="EMBL" id="KIJ29003.1"/>
    </source>
</evidence>
<sequence>MTSHPYREDPTFSPWQMYLEQYDSKIPHELTVNLAPTLNKITPLQKDTGWHVLGDVITVEKKVQEYIGWNAVPSRNAPVGPDTDLLQR</sequence>
<dbReference type="Proteomes" id="UP000054279">
    <property type="component" value="Unassembled WGS sequence"/>
</dbReference>
<dbReference type="OrthoDB" id="2799352at2759"/>
<proteinExistence type="predicted"/>
<protein>
    <submittedName>
        <fullName evidence="1">Uncharacterized protein</fullName>
    </submittedName>
</protein>
<organism evidence="1 2">
    <name type="scientific">Sphaerobolus stellatus (strain SS14)</name>
    <dbReference type="NCBI Taxonomy" id="990650"/>
    <lineage>
        <taxon>Eukaryota</taxon>
        <taxon>Fungi</taxon>
        <taxon>Dikarya</taxon>
        <taxon>Basidiomycota</taxon>
        <taxon>Agaricomycotina</taxon>
        <taxon>Agaricomycetes</taxon>
        <taxon>Phallomycetidae</taxon>
        <taxon>Geastrales</taxon>
        <taxon>Sphaerobolaceae</taxon>
        <taxon>Sphaerobolus</taxon>
    </lineage>
</organism>
<dbReference type="AlphaFoldDB" id="A0A0C9THP0"/>
<gene>
    <name evidence="1" type="ORF">M422DRAFT_269696</name>
</gene>